<dbReference type="Gene3D" id="3.30.1490.10">
    <property type="match status" value="1"/>
</dbReference>
<dbReference type="Proteomes" id="UP000177091">
    <property type="component" value="Unassembled WGS sequence"/>
</dbReference>
<evidence type="ECO:0000313" key="7">
    <source>
        <dbReference type="Proteomes" id="UP000177091"/>
    </source>
</evidence>
<dbReference type="GO" id="GO:0006412">
    <property type="term" value="P:translation"/>
    <property type="evidence" value="ECO:0007669"/>
    <property type="project" value="InterPro"/>
</dbReference>
<evidence type="ECO:0000313" key="6">
    <source>
        <dbReference type="EMBL" id="OGM04787.1"/>
    </source>
</evidence>
<protein>
    <recommendedName>
        <fullName evidence="4">Small ribosomal subunit protein uS8</fullName>
    </recommendedName>
    <alternativeName>
        <fullName evidence="5">30S ribosomal protein S8</fullName>
    </alternativeName>
</protein>
<reference evidence="6 7" key="1">
    <citation type="journal article" date="2016" name="Nat. Commun.">
        <title>Thousands of microbial genomes shed light on interconnected biogeochemical processes in an aquifer system.</title>
        <authorList>
            <person name="Anantharaman K."/>
            <person name="Brown C.T."/>
            <person name="Hug L.A."/>
            <person name="Sharon I."/>
            <person name="Castelle C.J."/>
            <person name="Probst A.J."/>
            <person name="Thomas B.C."/>
            <person name="Singh A."/>
            <person name="Wilkins M.J."/>
            <person name="Karaoz U."/>
            <person name="Brodie E.L."/>
            <person name="Williams K.H."/>
            <person name="Hubbard S.S."/>
            <person name="Banfield J.F."/>
        </authorList>
    </citation>
    <scope>NUCLEOTIDE SEQUENCE [LARGE SCALE GENOMIC DNA]</scope>
</reference>
<evidence type="ECO:0000256" key="5">
    <source>
        <dbReference type="ARBA" id="ARBA00035525"/>
    </source>
</evidence>
<dbReference type="Gene3D" id="3.30.1370.30">
    <property type="match status" value="1"/>
</dbReference>
<evidence type="ECO:0000256" key="3">
    <source>
        <dbReference type="ARBA" id="ARBA00023274"/>
    </source>
</evidence>
<dbReference type="GO" id="GO:1990904">
    <property type="term" value="C:ribonucleoprotein complex"/>
    <property type="evidence" value="ECO:0007669"/>
    <property type="project" value="UniProtKB-KW"/>
</dbReference>
<dbReference type="GO" id="GO:0003735">
    <property type="term" value="F:structural constituent of ribosome"/>
    <property type="evidence" value="ECO:0007669"/>
    <property type="project" value="InterPro"/>
</dbReference>
<proteinExistence type="inferred from homology"/>
<gene>
    <name evidence="6" type="ORF">A2112_02425</name>
</gene>
<dbReference type="Pfam" id="PF00410">
    <property type="entry name" value="Ribosomal_S8"/>
    <property type="match status" value="1"/>
</dbReference>
<dbReference type="GO" id="GO:0005840">
    <property type="term" value="C:ribosome"/>
    <property type="evidence" value="ECO:0007669"/>
    <property type="project" value="UniProtKB-KW"/>
</dbReference>
<keyword evidence="3" id="KW-0687">Ribonucleoprotein</keyword>
<dbReference type="AlphaFoldDB" id="A0A1F7WQH5"/>
<name>A0A1F7WQH5_9BACT</name>
<keyword evidence="2 6" id="KW-0689">Ribosomal protein</keyword>
<dbReference type="InterPro" id="IPR035987">
    <property type="entry name" value="Ribosomal_uS8_sf"/>
</dbReference>
<comment type="similarity">
    <text evidence="1">Belongs to the universal ribosomal protein uS8 family.</text>
</comment>
<evidence type="ECO:0000256" key="1">
    <source>
        <dbReference type="ARBA" id="ARBA00006471"/>
    </source>
</evidence>
<evidence type="ECO:0000256" key="2">
    <source>
        <dbReference type="ARBA" id="ARBA00022980"/>
    </source>
</evidence>
<sequence>MVGYPVGDFLIRIKNAALARQKEVVVQRTKLIEATAKALVKERYLEDLKKDGDEIKVSLTFRAKEPEILGLKLISKPGLRVYVGVEELAKRRKPSTLFLSTPKGIVSAKDAIKGRVGGEAIFEIW</sequence>
<comment type="caution">
    <text evidence="6">The sequence shown here is derived from an EMBL/GenBank/DDBJ whole genome shotgun (WGS) entry which is preliminary data.</text>
</comment>
<dbReference type="SUPFAM" id="SSF56047">
    <property type="entry name" value="Ribosomal protein S8"/>
    <property type="match status" value="1"/>
</dbReference>
<dbReference type="InterPro" id="IPR000630">
    <property type="entry name" value="Ribosomal_uS8"/>
</dbReference>
<organism evidence="6 7">
    <name type="scientific">Candidatus Woesebacteria bacterium GWA1_42_12</name>
    <dbReference type="NCBI Taxonomy" id="1802472"/>
    <lineage>
        <taxon>Bacteria</taxon>
        <taxon>Candidatus Woeseibacteriota</taxon>
    </lineage>
</organism>
<accession>A0A1F7WQH5</accession>
<dbReference type="EMBL" id="MGFK01000006">
    <property type="protein sequence ID" value="OGM04787.1"/>
    <property type="molecule type" value="Genomic_DNA"/>
</dbReference>
<evidence type="ECO:0000256" key="4">
    <source>
        <dbReference type="ARBA" id="ARBA00035258"/>
    </source>
</evidence>